<reference evidence="1" key="2">
    <citation type="submission" date="2021-10" db="EMBL/GenBank/DDBJ databases">
        <title>Phylogenomics reveals ancestral predisposition of the termite-cultivated fungus Termitomyces towards a domesticated lifestyle.</title>
        <authorList>
            <person name="Auxier B."/>
            <person name="Grum-Grzhimaylo A."/>
            <person name="Cardenas M.E."/>
            <person name="Lodge J.D."/>
            <person name="Laessoe T."/>
            <person name="Pedersen O."/>
            <person name="Smith M.E."/>
            <person name="Kuyper T.W."/>
            <person name="Franco-Molano E.A."/>
            <person name="Baroni T.J."/>
            <person name="Aanen D.K."/>
        </authorList>
    </citation>
    <scope>NUCLEOTIDE SEQUENCE</scope>
    <source>
        <strain evidence="1">AP01</strain>
        <tissue evidence="1">Mycelium</tissue>
    </source>
</reference>
<evidence type="ECO:0008006" key="3">
    <source>
        <dbReference type="Google" id="ProtNLM"/>
    </source>
</evidence>
<dbReference type="OrthoDB" id="3229088at2759"/>
<evidence type="ECO:0000313" key="1">
    <source>
        <dbReference type="EMBL" id="KAG5636113.1"/>
    </source>
</evidence>
<dbReference type="InterPro" id="IPR032675">
    <property type="entry name" value="LRR_dom_sf"/>
</dbReference>
<feature type="non-terminal residue" evidence="1">
    <location>
        <position position="292"/>
    </location>
</feature>
<accession>A0A9P7FQ48</accession>
<dbReference type="Gene3D" id="3.80.10.10">
    <property type="entry name" value="Ribonuclease Inhibitor"/>
    <property type="match status" value="1"/>
</dbReference>
<comment type="caution">
    <text evidence="1">The sequence shown here is derived from an EMBL/GenBank/DDBJ whole genome shotgun (WGS) entry which is preliminary data.</text>
</comment>
<gene>
    <name evidence="1" type="ORF">DXG03_005104</name>
</gene>
<dbReference type="Proteomes" id="UP000775547">
    <property type="component" value="Unassembled WGS sequence"/>
</dbReference>
<dbReference type="EMBL" id="JABCKV010003033">
    <property type="protein sequence ID" value="KAG5636113.1"/>
    <property type="molecule type" value="Genomic_DNA"/>
</dbReference>
<protein>
    <recommendedName>
        <fullName evidence="3">F-box domain-containing protein</fullName>
    </recommendedName>
</protein>
<dbReference type="SUPFAM" id="SSF52047">
    <property type="entry name" value="RNI-like"/>
    <property type="match status" value="1"/>
</dbReference>
<organism evidence="1 2">
    <name type="scientific">Asterophora parasitica</name>
    <dbReference type="NCBI Taxonomy" id="117018"/>
    <lineage>
        <taxon>Eukaryota</taxon>
        <taxon>Fungi</taxon>
        <taxon>Dikarya</taxon>
        <taxon>Basidiomycota</taxon>
        <taxon>Agaricomycotina</taxon>
        <taxon>Agaricomycetes</taxon>
        <taxon>Agaricomycetidae</taxon>
        <taxon>Agaricales</taxon>
        <taxon>Tricholomatineae</taxon>
        <taxon>Lyophyllaceae</taxon>
        <taxon>Asterophora</taxon>
    </lineage>
</organism>
<reference evidence="1" key="1">
    <citation type="submission" date="2020-07" db="EMBL/GenBank/DDBJ databases">
        <authorList>
            <person name="Nieuwenhuis M."/>
            <person name="Van De Peppel L.J.J."/>
        </authorList>
    </citation>
    <scope>NUCLEOTIDE SEQUENCE</scope>
    <source>
        <strain evidence="1">AP01</strain>
        <tissue evidence="1">Mycelium</tissue>
    </source>
</reference>
<dbReference type="AlphaFoldDB" id="A0A9P7FQ48"/>
<evidence type="ECO:0000313" key="2">
    <source>
        <dbReference type="Proteomes" id="UP000775547"/>
    </source>
</evidence>
<dbReference type="Gene3D" id="1.20.1280.50">
    <property type="match status" value="1"/>
</dbReference>
<name>A0A9P7FQ48_9AGAR</name>
<keyword evidence="2" id="KW-1185">Reference proteome</keyword>
<sequence>MDEEIAALQARRQVHAEHVIERFRIAVAPFKRLPVELLANIFSYFIPHRTDDEGFYDGGRAPWILGQVCAHWRQVSRSDTTLWSVYIQDESVHSKRLCELLPPVANTRAVFNVNVDSLRASTIIPILQHITHLDLTMDVIRLDMLWRKCSPESFIGLESLELAICENTARSMDNSESLYDASRWAEYTPFRLAHNLQSLSIECDDDGLRIGPIVCAMESPRDNIWFLNLSDTPGLSATMVAEYIKKCTALETLYIKLAANADASDQCPSMFDTLHHLQSLTLESAERADGVD</sequence>
<proteinExistence type="predicted"/>